<comment type="caution">
    <text evidence="7">The sequence shown here is derived from an EMBL/GenBank/DDBJ whole genome shotgun (WGS) entry which is preliminary data.</text>
</comment>
<dbReference type="InterPro" id="IPR006314">
    <property type="entry name" value="Dyp_peroxidase"/>
</dbReference>
<feature type="domain" description="DyP dimeric alpha+beta barrel" evidence="6">
    <location>
        <begin position="65"/>
        <end position="144"/>
    </location>
</feature>
<dbReference type="PANTHER" id="PTHR30521:SF5">
    <property type="entry name" value="BLR4509 PROTEIN"/>
    <property type="match status" value="1"/>
</dbReference>
<dbReference type="GO" id="GO:0020037">
    <property type="term" value="F:heme binding"/>
    <property type="evidence" value="ECO:0007669"/>
    <property type="project" value="InterPro"/>
</dbReference>
<dbReference type="GO" id="GO:0005829">
    <property type="term" value="C:cytosol"/>
    <property type="evidence" value="ECO:0007669"/>
    <property type="project" value="TreeGrafter"/>
</dbReference>
<comment type="cofactor">
    <cofactor evidence="1">
        <name>heme b</name>
        <dbReference type="ChEBI" id="CHEBI:60344"/>
    </cofactor>
</comment>
<dbReference type="Pfam" id="PF21105">
    <property type="entry name" value="DyP_N"/>
    <property type="match status" value="1"/>
</dbReference>
<dbReference type="PANTHER" id="PTHR30521">
    <property type="entry name" value="DEFERROCHELATASE/PEROXIDASE"/>
    <property type="match status" value="1"/>
</dbReference>
<evidence type="ECO:0000259" key="6">
    <source>
        <dbReference type="Pfam" id="PF21105"/>
    </source>
</evidence>
<dbReference type="GO" id="GO:0046872">
    <property type="term" value="F:metal ion binding"/>
    <property type="evidence" value="ECO:0007669"/>
    <property type="project" value="UniProtKB-KW"/>
</dbReference>
<accession>A0A6N8IVB4</accession>
<reference evidence="7 8" key="1">
    <citation type="submission" date="2019-12" db="EMBL/GenBank/DDBJ databases">
        <authorList>
            <person name="Huq M.A."/>
        </authorList>
    </citation>
    <scope>NUCLEOTIDE SEQUENCE [LARGE SCALE GENOMIC DNA]</scope>
    <source>
        <strain evidence="7 8">MAH-25</strain>
    </source>
</reference>
<evidence type="ECO:0000256" key="4">
    <source>
        <dbReference type="ARBA" id="ARBA00023002"/>
    </source>
</evidence>
<gene>
    <name evidence="7" type="ORF">GON04_15595</name>
</gene>
<dbReference type="GO" id="GO:0004601">
    <property type="term" value="F:peroxidase activity"/>
    <property type="evidence" value="ECO:0007669"/>
    <property type="project" value="UniProtKB-KW"/>
</dbReference>
<dbReference type="SUPFAM" id="SSF54909">
    <property type="entry name" value="Dimeric alpha+beta barrel"/>
    <property type="match status" value="1"/>
</dbReference>
<evidence type="ECO:0000256" key="3">
    <source>
        <dbReference type="ARBA" id="ARBA00022723"/>
    </source>
</evidence>
<evidence type="ECO:0000313" key="7">
    <source>
        <dbReference type="EMBL" id="MVQ30884.1"/>
    </source>
</evidence>
<dbReference type="Proteomes" id="UP000469385">
    <property type="component" value="Unassembled WGS sequence"/>
</dbReference>
<keyword evidence="4" id="KW-0560">Oxidoreductase</keyword>
<evidence type="ECO:0000256" key="5">
    <source>
        <dbReference type="ARBA" id="ARBA00023004"/>
    </source>
</evidence>
<organism evidence="7 8">
    <name type="scientific">Ramlibacter pinisoli</name>
    <dbReference type="NCBI Taxonomy" id="2682844"/>
    <lineage>
        <taxon>Bacteria</taxon>
        <taxon>Pseudomonadati</taxon>
        <taxon>Pseudomonadota</taxon>
        <taxon>Betaproteobacteria</taxon>
        <taxon>Burkholderiales</taxon>
        <taxon>Comamonadaceae</taxon>
        <taxon>Ramlibacter</taxon>
    </lineage>
</organism>
<evidence type="ECO:0000256" key="1">
    <source>
        <dbReference type="ARBA" id="ARBA00001970"/>
    </source>
</evidence>
<keyword evidence="3" id="KW-0479">Metal-binding</keyword>
<protein>
    <submittedName>
        <fullName evidence="7">Dyp-type peroxidase</fullName>
    </submittedName>
</protein>
<dbReference type="EMBL" id="WSEL01000009">
    <property type="protein sequence ID" value="MVQ30884.1"/>
    <property type="molecule type" value="Genomic_DNA"/>
</dbReference>
<name>A0A6N8IVB4_9BURK</name>
<keyword evidence="8" id="KW-1185">Reference proteome</keyword>
<dbReference type="NCBIfam" id="TIGR01413">
    <property type="entry name" value="Dyp_perox_fam"/>
    <property type="match status" value="1"/>
</dbReference>
<dbReference type="InterPro" id="IPR011008">
    <property type="entry name" value="Dimeric_a/b-barrel"/>
</dbReference>
<keyword evidence="2 7" id="KW-0575">Peroxidase</keyword>
<dbReference type="InterPro" id="IPR049509">
    <property type="entry name" value="DyP_N"/>
</dbReference>
<proteinExistence type="predicted"/>
<dbReference type="AlphaFoldDB" id="A0A6N8IVB4"/>
<evidence type="ECO:0000313" key="8">
    <source>
        <dbReference type="Proteomes" id="UP000469385"/>
    </source>
</evidence>
<sequence length="448" mass="48444">MTGEATPPLQLHDIQSGVLRPRPNPYVATYILLRVDDRRQGRQFLRLLCDVVTSAATPDRPDRDTWVSVALTHAGLRALGVPAASLDSFAWEFRQGMAARAAALGDVGASAPGQWEAPFGTSQIHLVLTGVSPDEHRLEAAIGQARKAIADLPGIVPVWRQDCRAPPDHKEPFGFRDGISHPAIEGSGIPGDNPHERPLKAGELVLGYRDETGAFPPAPVPDVLGRNGTYVAFRKLYQDVAAFRRYLRGNAKDADDEALLAAKMMGRWRSGAPLALCPLHDDPALGADPARTNAFLYRAGDPIGYATPPGSHIRRCNPRDADVAGVVRLHRMIRRGTAYGPLLPDGVLEDDGADRGLMFAFVGAHLKRQFEFVQSEWINGGDFLGLGDAVDPVTGAADGSGEFTIPRRPLPRRLRSLSNFVVTRGGEYGFMPSLAALRWLADLQDTGA</sequence>
<dbReference type="PROSITE" id="PS51404">
    <property type="entry name" value="DYP_PEROXIDASE"/>
    <property type="match status" value="1"/>
</dbReference>
<keyword evidence="5" id="KW-0408">Iron</keyword>
<evidence type="ECO:0000256" key="2">
    <source>
        <dbReference type="ARBA" id="ARBA00022559"/>
    </source>
</evidence>